<comment type="caution">
    <text evidence="1">The sequence shown here is derived from an EMBL/GenBank/DDBJ whole genome shotgun (WGS) entry which is preliminary data.</text>
</comment>
<dbReference type="AlphaFoldDB" id="A0A8T1AMQ1"/>
<evidence type="ECO:0000313" key="2">
    <source>
        <dbReference type="Proteomes" id="UP000736787"/>
    </source>
</evidence>
<evidence type="ECO:0000313" key="1">
    <source>
        <dbReference type="EMBL" id="KAG2883124.1"/>
    </source>
</evidence>
<name>A0A8T1AMQ1_9STRA</name>
<dbReference type="Proteomes" id="UP000736787">
    <property type="component" value="Unassembled WGS sequence"/>
</dbReference>
<dbReference type="EMBL" id="RCMK01002257">
    <property type="protein sequence ID" value="KAG2883124.1"/>
    <property type="molecule type" value="Genomic_DNA"/>
</dbReference>
<reference evidence="1" key="1">
    <citation type="submission" date="2018-10" db="EMBL/GenBank/DDBJ databases">
        <title>Effector identification in a new, highly contiguous assembly of the strawberry crown rot pathogen Phytophthora cactorum.</title>
        <authorList>
            <person name="Armitage A.D."/>
            <person name="Nellist C.F."/>
            <person name="Bates H."/>
            <person name="Vickerstaff R.J."/>
            <person name="Harrison R.J."/>
        </authorList>
    </citation>
    <scope>NUCLEOTIDE SEQUENCE</scope>
    <source>
        <strain evidence="1">4040</strain>
    </source>
</reference>
<protein>
    <submittedName>
        <fullName evidence="1">Uncharacterized protein</fullName>
    </submittedName>
</protein>
<gene>
    <name evidence="1" type="ORF">PC117_g26094</name>
</gene>
<organism evidence="1 2">
    <name type="scientific">Phytophthora cactorum</name>
    <dbReference type="NCBI Taxonomy" id="29920"/>
    <lineage>
        <taxon>Eukaryota</taxon>
        <taxon>Sar</taxon>
        <taxon>Stramenopiles</taxon>
        <taxon>Oomycota</taxon>
        <taxon>Peronosporomycetes</taxon>
        <taxon>Peronosporales</taxon>
        <taxon>Peronosporaceae</taxon>
        <taxon>Phytophthora</taxon>
    </lineage>
</organism>
<accession>A0A8T1AMQ1</accession>
<proteinExistence type="predicted"/>
<sequence length="58" mass="6075">MFAGLSASSDDGGDRTGMSSLCSSVSMDLDTTQVWHLASARYNENVSVNKTTSALDSV</sequence>